<evidence type="ECO:0000313" key="2">
    <source>
        <dbReference type="EMBL" id="NUX99866.1"/>
    </source>
</evidence>
<name>A0A7Y6MXL5_9BURK</name>
<dbReference type="Proteomes" id="UP000594380">
    <property type="component" value="Unassembled WGS sequence"/>
</dbReference>
<evidence type="ECO:0000256" key="1">
    <source>
        <dbReference type="SAM" id="MobiDB-lite"/>
    </source>
</evidence>
<reference evidence="2 3" key="1">
    <citation type="submission" date="2020-02" db="EMBL/GenBank/DDBJ databases">
        <title>Paraburkholderia simonii sp. nov. and Paraburkholderia youngii sp. nov. Brazilian and Mexican Mimosa-associated rhizobia.</title>
        <authorList>
            <person name="Mavima L."/>
            <person name="Beukes C.W."/>
            <person name="Chan W.Y."/>
            <person name="Palmer M."/>
            <person name="De Meyer S.E."/>
            <person name="James E.K."/>
            <person name="Venter S.N."/>
            <person name="Steenkamp E.T."/>
        </authorList>
    </citation>
    <scope>NUCLEOTIDE SEQUENCE [LARGE SCALE GENOMIC DNA]</scope>
    <source>
        <strain evidence="2 3">JPY169</strain>
    </source>
</reference>
<evidence type="ECO:0000313" key="3">
    <source>
        <dbReference type="Proteomes" id="UP000594380"/>
    </source>
</evidence>
<dbReference type="EMBL" id="JAALDK010000001">
    <property type="protein sequence ID" value="NUX99866.1"/>
    <property type="molecule type" value="Genomic_DNA"/>
</dbReference>
<protein>
    <submittedName>
        <fullName evidence="2">Uncharacterized protein</fullName>
    </submittedName>
</protein>
<accession>A0A7Y6MXL5</accession>
<proteinExistence type="predicted"/>
<comment type="caution">
    <text evidence="2">The sequence shown here is derived from an EMBL/GenBank/DDBJ whole genome shotgun (WGS) entry which is preliminary data.</text>
</comment>
<feature type="region of interest" description="Disordered" evidence="1">
    <location>
        <begin position="1"/>
        <end position="24"/>
    </location>
</feature>
<gene>
    <name evidence="2" type="ORF">G5S42_09170</name>
</gene>
<organism evidence="2 3">
    <name type="scientific">Paraburkholderia youngii</name>
    <dbReference type="NCBI Taxonomy" id="2782701"/>
    <lineage>
        <taxon>Bacteria</taxon>
        <taxon>Pseudomonadati</taxon>
        <taxon>Pseudomonadota</taxon>
        <taxon>Betaproteobacteria</taxon>
        <taxon>Burkholderiales</taxon>
        <taxon>Burkholderiaceae</taxon>
        <taxon>Paraburkholderia</taxon>
    </lineage>
</organism>
<dbReference type="RefSeq" id="WP_176106453.1">
    <property type="nucleotide sequence ID" value="NZ_JAALDK010000001.1"/>
</dbReference>
<dbReference type="GeneID" id="301100501"/>
<sequence>MTRFQARLESIPGKSAPDEYDSSNGLMPPDNFVVSRNLDGDPLSFYGQLAWDRSPYGTDGSGAVLYFDYWRLPYSAPDIPAALRQMTPQRSALVDEIRWLMFVLIYLRTDPLSNATMIKYCTMICRLAAVAESQCATLEQLMADSEAMIQHATTYPVHARCLSPLLQLLRQLGQERVGFKVVQARTISRIAAIGAAVGHFQTPPLPTRIYTHVLAALASELGDCERVIDRILEMLGACAKDKLLGRSRARQKDLGQRRQEARPDFVEVLREYDLEDFWARKGYGAHFQSLSALLTEIMGACALQIQAFTGCVTTKSRHCRIFAWRK</sequence>
<dbReference type="AlphaFoldDB" id="A0A7Y6MXL5"/>